<feature type="transmembrane region" description="Helical" evidence="1">
    <location>
        <begin position="78"/>
        <end position="98"/>
    </location>
</feature>
<dbReference type="KEGG" id="rti:DC20_19155"/>
<dbReference type="PATRIC" id="fig|512763.3.peg.4205"/>
<proteinExistence type="predicted"/>
<dbReference type="Proteomes" id="UP000061382">
    <property type="component" value="Chromosome"/>
</dbReference>
<keyword evidence="3" id="KW-1185">Reference proteome</keyword>
<name>A0A0P0D1I7_9BACT</name>
<protein>
    <submittedName>
        <fullName evidence="2">Uncharacterized protein</fullName>
    </submittedName>
</protein>
<evidence type="ECO:0000256" key="1">
    <source>
        <dbReference type="SAM" id="Phobius"/>
    </source>
</evidence>
<dbReference type="STRING" id="512763.DC20_19155"/>
<feature type="transmembrane region" description="Helical" evidence="1">
    <location>
        <begin position="45"/>
        <end position="66"/>
    </location>
</feature>
<gene>
    <name evidence="2" type="ORF">DC20_19155</name>
</gene>
<dbReference type="EMBL" id="CP012643">
    <property type="protein sequence ID" value="ALJ00709.1"/>
    <property type="molecule type" value="Genomic_DNA"/>
</dbReference>
<organism evidence="2 3">
    <name type="scientific">Rufibacter tibetensis</name>
    <dbReference type="NCBI Taxonomy" id="512763"/>
    <lineage>
        <taxon>Bacteria</taxon>
        <taxon>Pseudomonadati</taxon>
        <taxon>Bacteroidota</taxon>
        <taxon>Cytophagia</taxon>
        <taxon>Cytophagales</taxon>
        <taxon>Hymenobacteraceae</taxon>
        <taxon>Rufibacter</taxon>
    </lineage>
</organism>
<keyword evidence="1" id="KW-1133">Transmembrane helix</keyword>
<dbReference type="AlphaFoldDB" id="A0A0P0D1I7"/>
<reference evidence="2 3" key="1">
    <citation type="submission" date="2015-08" db="EMBL/GenBank/DDBJ databases">
        <title>Complete genome sequence of Rufibacter tibetensis strain 1351t, a radiation-resistant bacterium from tibet plateau.</title>
        <authorList>
            <person name="Dai J."/>
        </authorList>
    </citation>
    <scope>NUCLEOTIDE SEQUENCE [LARGE SCALE GENOMIC DNA]</scope>
    <source>
        <strain evidence="2 3">1351</strain>
    </source>
</reference>
<sequence>MFETSEFGLSSEGIHLLRSRYNYETVPFSHIQSIRFGKGRIVNNWVAILVIGLACVAFSIFYAFVLLEVFSDERVNRIYIEEILLPFLPLVFGVYMVYASLRTGEMMVVCYGRKTKRFTLERLKKEGSLERFMDEVNSHVQRNGKANGSATQM</sequence>
<keyword evidence="1" id="KW-0812">Transmembrane</keyword>
<evidence type="ECO:0000313" key="2">
    <source>
        <dbReference type="EMBL" id="ALJ00709.1"/>
    </source>
</evidence>
<evidence type="ECO:0000313" key="3">
    <source>
        <dbReference type="Proteomes" id="UP000061382"/>
    </source>
</evidence>
<accession>A0A0P0D1I7</accession>
<keyword evidence="1" id="KW-0472">Membrane</keyword>